<organism evidence="10 11">
    <name type="scientific">Fusarium zealandicum</name>
    <dbReference type="NCBI Taxonomy" id="1053134"/>
    <lineage>
        <taxon>Eukaryota</taxon>
        <taxon>Fungi</taxon>
        <taxon>Dikarya</taxon>
        <taxon>Ascomycota</taxon>
        <taxon>Pezizomycotina</taxon>
        <taxon>Sordariomycetes</taxon>
        <taxon>Hypocreomycetidae</taxon>
        <taxon>Hypocreales</taxon>
        <taxon>Nectriaceae</taxon>
        <taxon>Fusarium</taxon>
        <taxon>Fusarium staphyleae species complex</taxon>
    </lineage>
</organism>
<dbReference type="InterPro" id="IPR016439">
    <property type="entry name" value="Lag1/Lac1-like"/>
</dbReference>
<feature type="transmembrane region" description="Helical" evidence="8">
    <location>
        <begin position="247"/>
        <end position="271"/>
    </location>
</feature>
<protein>
    <recommendedName>
        <fullName evidence="9">TLC domain-containing protein</fullName>
    </recommendedName>
</protein>
<feature type="region of interest" description="Disordered" evidence="7">
    <location>
        <begin position="393"/>
        <end position="413"/>
    </location>
</feature>
<dbReference type="GO" id="GO:0046513">
    <property type="term" value="P:ceramide biosynthetic process"/>
    <property type="evidence" value="ECO:0007669"/>
    <property type="project" value="InterPro"/>
</dbReference>
<dbReference type="InterPro" id="IPR006634">
    <property type="entry name" value="TLC-dom"/>
</dbReference>
<feature type="transmembrane region" description="Helical" evidence="8">
    <location>
        <begin position="164"/>
        <end position="181"/>
    </location>
</feature>
<comment type="caution">
    <text evidence="10">The sequence shown here is derived from an EMBL/GenBank/DDBJ whole genome shotgun (WGS) entry which is preliminary data.</text>
</comment>
<comment type="similarity">
    <text evidence="2">Belongs to the sphingosine N-acyltransferase family.</text>
</comment>
<dbReference type="SMART" id="SM00724">
    <property type="entry name" value="TLC"/>
    <property type="match status" value="1"/>
</dbReference>
<evidence type="ECO:0000313" key="10">
    <source>
        <dbReference type="EMBL" id="KAF4984577.1"/>
    </source>
</evidence>
<dbReference type="EMBL" id="JABEYC010000013">
    <property type="protein sequence ID" value="KAF4984577.1"/>
    <property type="molecule type" value="Genomic_DNA"/>
</dbReference>
<dbReference type="PROSITE" id="PS50922">
    <property type="entry name" value="TLC"/>
    <property type="match status" value="1"/>
</dbReference>
<keyword evidence="11" id="KW-1185">Reference proteome</keyword>
<keyword evidence="3 6" id="KW-0812">Transmembrane</keyword>
<feature type="transmembrane region" description="Helical" evidence="8">
    <location>
        <begin position="77"/>
        <end position="102"/>
    </location>
</feature>
<dbReference type="PANTHER" id="PTHR12560">
    <property type="entry name" value="LONGEVITY ASSURANCE FACTOR 1 LAG1"/>
    <property type="match status" value="1"/>
</dbReference>
<keyword evidence="4 8" id="KW-1133">Transmembrane helix</keyword>
<evidence type="ECO:0000256" key="4">
    <source>
        <dbReference type="ARBA" id="ARBA00022989"/>
    </source>
</evidence>
<accession>A0A8H4UVJ1</accession>
<dbReference type="Pfam" id="PF03798">
    <property type="entry name" value="TRAM_LAG1_CLN8"/>
    <property type="match status" value="1"/>
</dbReference>
<dbReference type="GO" id="GO:0016020">
    <property type="term" value="C:membrane"/>
    <property type="evidence" value="ECO:0007669"/>
    <property type="project" value="UniProtKB-SubCell"/>
</dbReference>
<feature type="transmembrane region" description="Helical" evidence="8">
    <location>
        <begin position="320"/>
        <end position="341"/>
    </location>
</feature>
<feature type="domain" description="TLC" evidence="9">
    <location>
        <begin position="114"/>
        <end position="352"/>
    </location>
</feature>
<name>A0A8H4UVJ1_9HYPO</name>
<keyword evidence="5 6" id="KW-0472">Membrane</keyword>
<gene>
    <name evidence="10" type="ORF">FZEAL_253</name>
</gene>
<comment type="subcellular location">
    <subcellularLocation>
        <location evidence="1">Membrane</location>
        <topology evidence="1">Multi-pass membrane protein</topology>
    </subcellularLocation>
</comment>
<evidence type="ECO:0000256" key="3">
    <source>
        <dbReference type="ARBA" id="ARBA00022692"/>
    </source>
</evidence>
<evidence type="ECO:0000256" key="5">
    <source>
        <dbReference type="ARBA" id="ARBA00023136"/>
    </source>
</evidence>
<evidence type="ECO:0000256" key="6">
    <source>
        <dbReference type="PROSITE-ProRule" id="PRU00205"/>
    </source>
</evidence>
<proteinExistence type="inferred from homology"/>
<dbReference type="GO" id="GO:0050291">
    <property type="term" value="F:sphingosine N-acyltransferase activity"/>
    <property type="evidence" value="ECO:0007669"/>
    <property type="project" value="InterPro"/>
</dbReference>
<dbReference type="OrthoDB" id="256333at2759"/>
<reference evidence="10" key="2">
    <citation type="submission" date="2020-05" db="EMBL/GenBank/DDBJ databases">
        <authorList>
            <person name="Kim H.-S."/>
            <person name="Proctor R.H."/>
            <person name="Brown D.W."/>
        </authorList>
    </citation>
    <scope>NUCLEOTIDE SEQUENCE</scope>
    <source>
        <strain evidence="10">NRRL 22465</strain>
    </source>
</reference>
<reference evidence="10" key="1">
    <citation type="journal article" date="2020" name="BMC Genomics">
        <title>Correction to: Identification and distribution of gene clusters required for synthesis of sphingolipid metabolism inhibitors in diverse species of the filamentous fungus Fusarium.</title>
        <authorList>
            <person name="Kim H.S."/>
            <person name="Lohmar J.M."/>
            <person name="Busman M."/>
            <person name="Brown D.W."/>
            <person name="Naumann T.A."/>
            <person name="Divon H.H."/>
            <person name="Lysoe E."/>
            <person name="Uhlig S."/>
            <person name="Proctor R.H."/>
        </authorList>
    </citation>
    <scope>NUCLEOTIDE SEQUENCE</scope>
    <source>
        <strain evidence="10">NRRL 22465</strain>
    </source>
</reference>
<feature type="region of interest" description="Disordered" evidence="7">
    <location>
        <begin position="358"/>
        <end position="377"/>
    </location>
</feature>
<dbReference type="Proteomes" id="UP000635477">
    <property type="component" value="Unassembled WGS sequence"/>
</dbReference>
<evidence type="ECO:0000259" key="9">
    <source>
        <dbReference type="PROSITE" id="PS50922"/>
    </source>
</evidence>
<sequence length="431" mass="49617">MSTTSRPPLVVQVKRRERNFSARSCFVENQIGICLGPIALLFLTHCIPSARVYTAKFLSLSYYNDETRHYGLGFDDAYLVVFLVALFTGLRAASSQSIFTPFARWYGLGTSRTTRFSEQAWMVLYYLICWPIGMYIYTVSPYWLDLGELWTCWPQRETAGPMKAYMLAQLAFWLHQIILINIEKRRKDHWQMFSHHIVTIALIYSSYRYGLTRVGNVILVLLDINDLVFSTAKCLKYLELQTLCDMMFGVFVVSWIMCRHVAFVMVCWSVYAHMPQYMTAGCFRGSGDKIWGPLPIPADGNNYLLEPLASSSGLVCFNSVIRLSFLGGLLFLQGLMIFWFIMIVRLVIRVLYGENAEDTRSDDEEEDQSASRMERPAERDIGAEHLKHWAEQSGTGIIRPDTHQRSRAISGSLQRERKRLLDRIGCDKKIE</sequence>
<evidence type="ECO:0000256" key="2">
    <source>
        <dbReference type="ARBA" id="ARBA00009808"/>
    </source>
</evidence>
<evidence type="ECO:0000256" key="7">
    <source>
        <dbReference type="SAM" id="MobiDB-lite"/>
    </source>
</evidence>
<evidence type="ECO:0000256" key="1">
    <source>
        <dbReference type="ARBA" id="ARBA00004141"/>
    </source>
</evidence>
<dbReference type="AlphaFoldDB" id="A0A8H4UVJ1"/>
<dbReference type="PANTHER" id="PTHR12560:SF0">
    <property type="entry name" value="LD18904P"/>
    <property type="match status" value="1"/>
</dbReference>
<feature type="transmembrane region" description="Helical" evidence="8">
    <location>
        <begin position="123"/>
        <end position="144"/>
    </location>
</feature>
<evidence type="ECO:0000256" key="8">
    <source>
        <dbReference type="SAM" id="Phobius"/>
    </source>
</evidence>
<evidence type="ECO:0000313" key="11">
    <source>
        <dbReference type="Proteomes" id="UP000635477"/>
    </source>
</evidence>